<dbReference type="InterPro" id="IPR011044">
    <property type="entry name" value="Quino_amine_DH_bsu"/>
</dbReference>
<name>A0A1G4H2A4_PLAVI</name>
<evidence type="ECO:0000313" key="2">
    <source>
        <dbReference type="EMBL" id="SCO68982.1"/>
    </source>
</evidence>
<dbReference type="Pfam" id="PF05096">
    <property type="entry name" value="Glu_cyclase_2"/>
    <property type="match status" value="2"/>
</dbReference>
<dbReference type="AlphaFoldDB" id="A0A1G4H2A4"/>
<dbReference type="EMBL" id="LT615250">
    <property type="protein sequence ID" value="SCO68982.1"/>
    <property type="molecule type" value="Genomic_DNA"/>
</dbReference>
<protein>
    <submittedName>
        <fullName evidence="2">Glutaminyl-peptide cyclotransferase, putative</fullName>
        <ecNumber evidence="2">2.3.2.5</ecNumber>
    </submittedName>
</protein>
<dbReference type="VEuPathDB" id="PlasmoDB:PVP01_1260100"/>
<dbReference type="Proteomes" id="UP000196402">
    <property type="component" value="Chromosome 12"/>
</dbReference>
<dbReference type="PANTHER" id="PTHR31270:SF1">
    <property type="entry name" value="GLUTAMINYL-PEPTIDE CYCLOTRANSFERASE"/>
    <property type="match status" value="1"/>
</dbReference>
<organism evidence="2 3">
    <name type="scientific">Plasmodium vivax</name>
    <name type="common">malaria parasite P. vivax</name>
    <dbReference type="NCBI Taxonomy" id="5855"/>
    <lineage>
        <taxon>Eukaryota</taxon>
        <taxon>Sar</taxon>
        <taxon>Alveolata</taxon>
        <taxon>Apicomplexa</taxon>
        <taxon>Aconoidasida</taxon>
        <taxon>Haemosporida</taxon>
        <taxon>Plasmodiidae</taxon>
        <taxon>Plasmodium</taxon>
        <taxon>Plasmodium (Plasmodium)</taxon>
    </lineage>
</organism>
<feature type="transmembrane region" description="Helical" evidence="1">
    <location>
        <begin position="34"/>
        <end position="56"/>
    </location>
</feature>
<sequence>MASKKHAKRKVPPPIGGKRKITPGKNIRLFRKTVVVVTVVVVLLIIASVLLILHFVSNSNSSEKFPFGIGVYTYDVVFKYSHIHDPSIGKQLNVGSNVIPINEAHSPFTQGLFFIDNDTLLESSGLYGASYIREFSLSSGKTKRFNNLKSNLFAEGLAVVVEPMTYKKFILTLTYKEKVILVFDYDTMELYHSFEHELDGYGLTSNIDLLQSVEDLKAENFARNQKLWTTTGDDYLYEIEIPHDFLSTKKLSISGKTQITCAGFAIYHVNELEYHVQAKTLYANVFLTKLVLEIDISKGTCLKIINLSGLVEQCDSYDGQKNKESVLNGIAIDPQSSKADLPNLLVTGKLWPNMFQIRLIKSVTKWEATAVFSEYFKSIGQKVS</sequence>
<reference evidence="2 3" key="1">
    <citation type="submission" date="2016-07" db="EMBL/GenBank/DDBJ databases">
        <authorList>
            <consortium name="Pathogen Informatics"/>
        </authorList>
    </citation>
    <scope>NUCLEOTIDE SEQUENCE [LARGE SCALE GENOMIC DNA]</scope>
</reference>
<accession>A0A1G4H2A4</accession>
<evidence type="ECO:0000313" key="3">
    <source>
        <dbReference type="Proteomes" id="UP000196402"/>
    </source>
</evidence>
<keyword evidence="1" id="KW-0812">Transmembrane</keyword>
<keyword evidence="2" id="KW-0012">Acyltransferase</keyword>
<proteinExistence type="predicted"/>
<dbReference type="EC" id="2.3.2.5" evidence="2"/>
<dbReference type="InterPro" id="IPR007788">
    <property type="entry name" value="QCT"/>
</dbReference>
<gene>
    <name evidence="2" type="ORF">PVT01_120064400</name>
</gene>
<evidence type="ECO:0000256" key="1">
    <source>
        <dbReference type="SAM" id="Phobius"/>
    </source>
</evidence>
<dbReference type="PANTHER" id="PTHR31270">
    <property type="entry name" value="GLUTAMINYL-PEPTIDE CYCLOTRANSFERASE"/>
    <property type="match status" value="1"/>
</dbReference>
<dbReference type="SUPFAM" id="SSF50969">
    <property type="entry name" value="YVTN repeat-like/Quinoprotein amine dehydrogenase"/>
    <property type="match status" value="1"/>
</dbReference>
<dbReference type="VEuPathDB" id="PlasmoDB:PVX_118150"/>
<dbReference type="eggNOG" id="ENOG502QUQC">
    <property type="taxonomic scope" value="Eukaryota"/>
</dbReference>
<keyword evidence="1" id="KW-0472">Membrane</keyword>
<dbReference type="VEuPathDB" id="PlasmoDB:PVW1_120075000"/>
<keyword evidence="2" id="KW-0808">Transferase</keyword>
<dbReference type="VEuPathDB" id="PlasmoDB:PVPAM_120065400"/>
<keyword evidence="1" id="KW-1133">Transmembrane helix</keyword>
<dbReference type="GO" id="GO:0016603">
    <property type="term" value="F:glutaminyl-peptide cyclotransferase activity"/>
    <property type="evidence" value="ECO:0007669"/>
    <property type="project" value="UniProtKB-EC"/>
</dbReference>